<keyword evidence="3" id="KW-1185">Reference proteome</keyword>
<dbReference type="KEGG" id="bsol:FSW04_14225"/>
<evidence type="ECO:0000313" key="3">
    <source>
        <dbReference type="Proteomes" id="UP000321805"/>
    </source>
</evidence>
<feature type="region of interest" description="Disordered" evidence="1">
    <location>
        <begin position="182"/>
        <end position="202"/>
    </location>
</feature>
<name>A0A5B8U693_9ACTN</name>
<gene>
    <name evidence="2" type="ORF">FSW04_14225</name>
</gene>
<dbReference type="AlphaFoldDB" id="A0A5B8U693"/>
<accession>A0A5B8U693</accession>
<dbReference type="EMBL" id="CP042430">
    <property type="protein sequence ID" value="QEC48614.1"/>
    <property type="molecule type" value="Genomic_DNA"/>
</dbReference>
<protein>
    <submittedName>
        <fullName evidence="2">DUF1360 domain-containing protein</fullName>
    </submittedName>
</protein>
<organism evidence="2 3">
    <name type="scientific">Baekduia soli</name>
    <dbReference type="NCBI Taxonomy" id="496014"/>
    <lineage>
        <taxon>Bacteria</taxon>
        <taxon>Bacillati</taxon>
        <taxon>Actinomycetota</taxon>
        <taxon>Thermoleophilia</taxon>
        <taxon>Solirubrobacterales</taxon>
        <taxon>Baekduiaceae</taxon>
        <taxon>Baekduia</taxon>
    </lineage>
</organism>
<reference evidence="2 3" key="1">
    <citation type="journal article" date="2018" name="J. Microbiol.">
        <title>Baekduia soli gen. nov., sp. nov., a novel bacterium isolated from the soil of Baekdu Mountain and proposal of a novel family name, Baekduiaceae fam. nov.</title>
        <authorList>
            <person name="An D.S."/>
            <person name="Siddiqi M.Z."/>
            <person name="Kim K.H."/>
            <person name="Yu H.S."/>
            <person name="Im W.T."/>
        </authorList>
    </citation>
    <scope>NUCLEOTIDE SEQUENCE [LARGE SCALE GENOMIC DNA]</scope>
    <source>
        <strain evidence="2 3">BR7-21</strain>
    </source>
</reference>
<evidence type="ECO:0000313" key="2">
    <source>
        <dbReference type="EMBL" id="QEC48614.1"/>
    </source>
</evidence>
<sequence>MPLKMRIGAGVYEAGGGPGPVAGSRSAMDPISTTPTRPSDYAALSAGYGALLGALVVAARDRGGDPVRHAELPALGLATFSLTKLVAKEKVDAWVREPFLEELADGERRPKGTGMRYAVGELLSCSRCVGTWSAMGLVGLRLLRPREARVVIPVLATAGVNDWLQTGFTALCGRANLNQRAAGAPAPEAGDHDRAQRFSSAR</sequence>
<dbReference type="InterPro" id="IPR010773">
    <property type="entry name" value="Mycophage_PG1_Gp7"/>
</dbReference>
<evidence type="ECO:0000256" key="1">
    <source>
        <dbReference type="SAM" id="MobiDB-lite"/>
    </source>
</evidence>
<dbReference type="Pfam" id="PF07098">
    <property type="entry name" value="DUF1360"/>
    <property type="match status" value="1"/>
</dbReference>
<dbReference type="Proteomes" id="UP000321805">
    <property type="component" value="Chromosome"/>
</dbReference>
<dbReference type="OrthoDB" id="4722315at2"/>
<proteinExistence type="predicted"/>